<organism evidence="2 3">
    <name type="scientific">Dendrobium chrysotoxum</name>
    <name type="common">Orchid</name>
    <dbReference type="NCBI Taxonomy" id="161865"/>
    <lineage>
        <taxon>Eukaryota</taxon>
        <taxon>Viridiplantae</taxon>
        <taxon>Streptophyta</taxon>
        <taxon>Embryophyta</taxon>
        <taxon>Tracheophyta</taxon>
        <taxon>Spermatophyta</taxon>
        <taxon>Magnoliopsida</taxon>
        <taxon>Liliopsida</taxon>
        <taxon>Asparagales</taxon>
        <taxon>Orchidaceae</taxon>
        <taxon>Epidendroideae</taxon>
        <taxon>Malaxideae</taxon>
        <taxon>Dendrobiinae</taxon>
        <taxon>Dendrobium</taxon>
    </lineage>
</organism>
<protein>
    <submittedName>
        <fullName evidence="2">Uncharacterized protein</fullName>
    </submittedName>
</protein>
<sequence length="111" mass="12460">MVNRKKEAADILRRVAERAAASLNANDCCSAPLSYCLGLLSLMLLDSMKDLRGHCSPSCCHADPSDKVDQVKLRNGEVEIIIIPRNQKSRDPLKPKSRDPKTKCKQRKENR</sequence>
<evidence type="ECO:0000313" key="2">
    <source>
        <dbReference type="EMBL" id="KAH0468126.1"/>
    </source>
</evidence>
<evidence type="ECO:0000256" key="1">
    <source>
        <dbReference type="SAM" id="MobiDB-lite"/>
    </source>
</evidence>
<keyword evidence="3" id="KW-1185">Reference proteome</keyword>
<comment type="caution">
    <text evidence="2">The sequence shown here is derived from an EMBL/GenBank/DDBJ whole genome shotgun (WGS) entry which is preliminary data.</text>
</comment>
<feature type="region of interest" description="Disordered" evidence="1">
    <location>
        <begin position="84"/>
        <end position="111"/>
    </location>
</feature>
<dbReference type="Proteomes" id="UP000775213">
    <property type="component" value="Unassembled WGS sequence"/>
</dbReference>
<reference evidence="2 3" key="1">
    <citation type="journal article" date="2021" name="Hortic Res">
        <title>Chromosome-scale assembly of the Dendrobium chrysotoxum genome enhances the understanding of orchid evolution.</title>
        <authorList>
            <person name="Zhang Y."/>
            <person name="Zhang G.Q."/>
            <person name="Zhang D."/>
            <person name="Liu X.D."/>
            <person name="Xu X.Y."/>
            <person name="Sun W.H."/>
            <person name="Yu X."/>
            <person name="Zhu X."/>
            <person name="Wang Z.W."/>
            <person name="Zhao X."/>
            <person name="Zhong W.Y."/>
            <person name="Chen H."/>
            <person name="Yin W.L."/>
            <person name="Huang T."/>
            <person name="Niu S.C."/>
            <person name="Liu Z.J."/>
        </authorList>
    </citation>
    <scope>NUCLEOTIDE SEQUENCE [LARGE SCALE GENOMIC DNA]</scope>
    <source>
        <strain evidence="2">Lindl</strain>
    </source>
</reference>
<accession>A0AAV7HHX3</accession>
<evidence type="ECO:0000313" key="3">
    <source>
        <dbReference type="Proteomes" id="UP000775213"/>
    </source>
</evidence>
<gene>
    <name evidence="2" type="ORF">IEQ34_003159</name>
</gene>
<proteinExistence type="predicted"/>
<name>A0AAV7HHX3_DENCH</name>
<dbReference type="EMBL" id="JAGFBR010000004">
    <property type="protein sequence ID" value="KAH0468126.1"/>
    <property type="molecule type" value="Genomic_DNA"/>
</dbReference>
<feature type="compositionally biased region" description="Basic and acidic residues" evidence="1">
    <location>
        <begin position="88"/>
        <end position="111"/>
    </location>
</feature>
<dbReference type="AlphaFoldDB" id="A0AAV7HHX3"/>